<keyword evidence="2" id="KW-1185">Reference proteome</keyword>
<name>A0A9J6ALS0_SOLCO</name>
<comment type="caution">
    <text evidence="1">The sequence shown here is derived from an EMBL/GenBank/DDBJ whole genome shotgun (WGS) entry which is preliminary data.</text>
</comment>
<evidence type="ECO:0000313" key="1">
    <source>
        <dbReference type="EMBL" id="KAG5625034.1"/>
    </source>
</evidence>
<dbReference type="AlphaFoldDB" id="A0A9J6ALS0"/>
<organism evidence="1 2">
    <name type="scientific">Solanum commersonii</name>
    <name type="common">Commerson's wild potato</name>
    <name type="synonym">Commerson's nightshade</name>
    <dbReference type="NCBI Taxonomy" id="4109"/>
    <lineage>
        <taxon>Eukaryota</taxon>
        <taxon>Viridiplantae</taxon>
        <taxon>Streptophyta</taxon>
        <taxon>Embryophyta</taxon>
        <taxon>Tracheophyta</taxon>
        <taxon>Spermatophyta</taxon>
        <taxon>Magnoliopsida</taxon>
        <taxon>eudicotyledons</taxon>
        <taxon>Gunneridae</taxon>
        <taxon>Pentapetalae</taxon>
        <taxon>asterids</taxon>
        <taxon>lamiids</taxon>
        <taxon>Solanales</taxon>
        <taxon>Solanaceae</taxon>
        <taxon>Solanoideae</taxon>
        <taxon>Solaneae</taxon>
        <taxon>Solanum</taxon>
    </lineage>
</organism>
<gene>
    <name evidence="1" type="ORF">H5410_010252</name>
</gene>
<reference evidence="1 2" key="1">
    <citation type="submission" date="2020-09" db="EMBL/GenBank/DDBJ databases">
        <title>De no assembly of potato wild relative species, Solanum commersonii.</title>
        <authorList>
            <person name="Cho K."/>
        </authorList>
    </citation>
    <scope>NUCLEOTIDE SEQUENCE [LARGE SCALE GENOMIC DNA]</scope>
    <source>
        <strain evidence="1">LZ3.2</strain>
        <tissue evidence="1">Leaf</tissue>
    </source>
</reference>
<protein>
    <submittedName>
        <fullName evidence="1">Uncharacterized protein</fullName>
    </submittedName>
</protein>
<evidence type="ECO:0000313" key="2">
    <source>
        <dbReference type="Proteomes" id="UP000824120"/>
    </source>
</evidence>
<dbReference type="Proteomes" id="UP000824120">
    <property type="component" value="Chromosome 2"/>
</dbReference>
<proteinExistence type="predicted"/>
<dbReference type="EMBL" id="JACXVP010000002">
    <property type="protein sequence ID" value="KAG5625034.1"/>
    <property type="molecule type" value="Genomic_DNA"/>
</dbReference>
<accession>A0A9J6ALS0</accession>
<sequence>MSKACDESFEYQISYRMKTLILASDAFKGMSELMFIPKLFIYNKKISNEKCMEDYGSSDEDIYIYIYIHLIKNLTIDSRMRRLILNGAFPQEIPARCMQALKALELFFMN</sequence>